<dbReference type="Proteomes" id="UP001515480">
    <property type="component" value="Unassembled WGS sequence"/>
</dbReference>
<dbReference type="Pfam" id="PF01283">
    <property type="entry name" value="Ribosomal_S26e"/>
    <property type="match status" value="1"/>
</dbReference>
<keyword evidence="2 4" id="KW-0689">Ribosomal protein</keyword>
<keyword evidence="3 4" id="KW-0687">Ribonucleoprotein</keyword>
<feature type="region of interest" description="Disordered" evidence="5">
    <location>
        <begin position="121"/>
        <end position="152"/>
    </location>
</feature>
<evidence type="ECO:0000313" key="6">
    <source>
        <dbReference type="EMBL" id="KAL1529608.1"/>
    </source>
</evidence>
<feature type="compositionally biased region" description="Gly residues" evidence="5">
    <location>
        <begin position="141"/>
        <end position="152"/>
    </location>
</feature>
<name>A0AB34K530_PRYPA</name>
<dbReference type="EMBL" id="JBGBPQ010000001">
    <property type="protein sequence ID" value="KAL1529608.1"/>
    <property type="molecule type" value="Genomic_DNA"/>
</dbReference>
<evidence type="ECO:0000256" key="3">
    <source>
        <dbReference type="ARBA" id="ARBA00023274"/>
    </source>
</evidence>
<dbReference type="Gene3D" id="3.30.1740.20">
    <property type="entry name" value="Ribosomal protein S26e"/>
    <property type="match status" value="1"/>
</dbReference>
<evidence type="ECO:0000256" key="4">
    <source>
        <dbReference type="RuleBase" id="RU363128"/>
    </source>
</evidence>
<gene>
    <name evidence="6" type="ORF">AB1Y20_000551</name>
</gene>
<dbReference type="PANTHER" id="PTHR12538:SF0">
    <property type="entry name" value="40S RIBOSOMAL PROTEIN S26"/>
    <property type="match status" value="1"/>
</dbReference>
<organism evidence="6 7">
    <name type="scientific">Prymnesium parvum</name>
    <name type="common">Toxic golden alga</name>
    <dbReference type="NCBI Taxonomy" id="97485"/>
    <lineage>
        <taxon>Eukaryota</taxon>
        <taxon>Haptista</taxon>
        <taxon>Haptophyta</taxon>
        <taxon>Prymnesiophyceae</taxon>
        <taxon>Prymnesiales</taxon>
        <taxon>Prymnesiaceae</taxon>
        <taxon>Prymnesium</taxon>
    </lineage>
</organism>
<evidence type="ECO:0000256" key="2">
    <source>
        <dbReference type="ARBA" id="ARBA00022980"/>
    </source>
</evidence>
<dbReference type="GO" id="GO:0003729">
    <property type="term" value="F:mRNA binding"/>
    <property type="evidence" value="ECO:0007669"/>
    <property type="project" value="TreeGrafter"/>
</dbReference>
<dbReference type="PANTHER" id="PTHR12538">
    <property type="entry name" value="40S RIBOSOMAL PROTEIN S26"/>
    <property type="match status" value="1"/>
</dbReference>
<accession>A0AB34K530</accession>
<feature type="compositionally biased region" description="Basic and acidic residues" evidence="5">
    <location>
        <begin position="121"/>
        <end position="131"/>
    </location>
</feature>
<proteinExistence type="inferred from homology"/>
<protein>
    <recommendedName>
        <fullName evidence="4">40S ribosomal protein S26</fullName>
    </recommendedName>
</protein>
<comment type="similarity">
    <text evidence="1 4">Belongs to the eukaryotic ribosomal protein eS26 family.</text>
</comment>
<keyword evidence="7" id="KW-1185">Reference proteome</keyword>
<dbReference type="AlphaFoldDB" id="A0AB34K530"/>
<reference evidence="6 7" key="1">
    <citation type="journal article" date="2024" name="Science">
        <title>Giant polyketide synthase enzymes in the biosynthesis of giant marine polyether toxins.</title>
        <authorList>
            <person name="Fallon T.R."/>
            <person name="Shende V.V."/>
            <person name="Wierzbicki I.H."/>
            <person name="Pendleton A.L."/>
            <person name="Watervoot N.F."/>
            <person name="Auber R.P."/>
            <person name="Gonzalez D.J."/>
            <person name="Wisecaver J.H."/>
            <person name="Moore B.S."/>
        </authorList>
    </citation>
    <scope>NUCLEOTIDE SEQUENCE [LARGE SCALE GENOMIC DNA]</scope>
    <source>
        <strain evidence="6 7">12B1</strain>
    </source>
</reference>
<dbReference type="InterPro" id="IPR038551">
    <property type="entry name" value="Ribosomal_eS26_sf"/>
</dbReference>
<dbReference type="GO" id="GO:0022627">
    <property type="term" value="C:cytosolic small ribosomal subunit"/>
    <property type="evidence" value="ECO:0007669"/>
    <property type="project" value="TreeGrafter"/>
</dbReference>
<evidence type="ECO:0000313" key="7">
    <source>
        <dbReference type="Proteomes" id="UP001515480"/>
    </source>
</evidence>
<evidence type="ECO:0000256" key="5">
    <source>
        <dbReference type="SAM" id="MobiDB-lite"/>
    </source>
</evidence>
<sequence length="152" mass="16877">MQPGVTGGITPPGGGIPIPYMCRASYLWHGDRMTVKRKNHGRNKKGRGHVNRVRCVSTGKAIPKDKAIKRFIVRNIVEASALRDIKEASCIDSYQLPKIYIKQYYSVEAAIHQRVVRVRSRELRRSREPPQRNRPAFTREGAGGAGAAGGAK</sequence>
<dbReference type="GO" id="GO:0006412">
    <property type="term" value="P:translation"/>
    <property type="evidence" value="ECO:0007669"/>
    <property type="project" value="InterPro"/>
</dbReference>
<dbReference type="InterPro" id="IPR000892">
    <property type="entry name" value="Ribosomal_eS26"/>
</dbReference>
<dbReference type="GO" id="GO:0003735">
    <property type="term" value="F:structural constituent of ribosome"/>
    <property type="evidence" value="ECO:0007669"/>
    <property type="project" value="InterPro"/>
</dbReference>
<evidence type="ECO:0000256" key="1">
    <source>
        <dbReference type="ARBA" id="ARBA00008596"/>
    </source>
</evidence>
<comment type="caution">
    <text evidence="6">The sequence shown here is derived from an EMBL/GenBank/DDBJ whole genome shotgun (WGS) entry which is preliminary data.</text>
</comment>